<proteinExistence type="predicted"/>
<dbReference type="InterPro" id="IPR015940">
    <property type="entry name" value="UBA"/>
</dbReference>
<feature type="region of interest" description="Disordered" evidence="1">
    <location>
        <begin position="319"/>
        <end position="402"/>
    </location>
</feature>
<dbReference type="EMBL" id="ML014172">
    <property type="protein sequence ID" value="RKP01451.1"/>
    <property type="molecule type" value="Genomic_DNA"/>
</dbReference>
<sequence>MAGLSPDDDHIFAGSLKTMAAMGMTDREQNIRALHKAGGRIYLAIDLVCNGTVDDDDAVAKAGYASAAAPRGGGSAGSRAGGGYASHTVQQQRRAQRQQDATRLGPVPPAMQAQLDQLWEMGFYDEARNRAALRHAGHQIEAAVAWILEQEARDPPAPASTSTASTAPRTRVDPRVGSASASVSASARARHQDLIDLSDLAPSPVSPPVSMPTIGATMGYGSQQQPMVSSQPGYGYGYSASPSFPAADPFANAGMSTSSRGTGFNRWADPAVSEHMSQAFVQAGKDPNPGVFGTSLAAQEQQYQQQQQQQQRWAMQQQQQQQQQQQSPYQQQQQPPPYMQPQQQPAPRTGGFSYTSGVMPGYPPPYASASPSLMAAGGHAPAVGPSPASRLAHDPFADSHMI</sequence>
<dbReference type="Pfam" id="PF22562">
    <property type="entry name" value="UBA_7"/>
    <property type="match status" value="1"/>
</dbReference>
<dbReference type="Proteomes" id="UP000274922">
    <property type="component" value="Unassembled WGS sequence"/>
</dbReference>
<feature type="region of interest" description="Disordered" evidence="1">
    <location>
        <begin position="153"/>
        <end position="180"/>
    </location>
</feature>
<accession>A0A4P9X8Z4</accession>
<protein>
    <recommendedName>
        <fullName evidence="2">UBA domain-containing protein</fullName>
    </recommendedName>
</protein>
<feature type="compositionally biased region" description="Low complexity" evidence="1">
    <location>
        <begin position="159"/>
        <end position="169"/>
    </location>
</feature>
<dbReference type="AlphaFoldDB" id="A0A4P9X8Z4"/>
<reference evidence="4" key="1">
    <citation type="journal article" date="2018" name="Nat. Microbiol.">
        <title>Leveraging single-cell genomics to expand the fungal tree of life.</title>
        <authorList>
            <person name="Ahrendt S.R."/>
            <person name="Quandt C.A."/>
            <person name="Ciobanu D."/>
            <person name="Clum A."/>
            <person name="Salamov A."/>
            <person name="Andreopoulos B."/>
            <person name="Cheng J.F."/>
            <person name="Woyke T."/>
            <person name="Pelin A."/>
            <person name="Henrissat B."/>
            <person name="Reynolds N.K."/>
            <person name="Benny G.L."/>
            <person name="Smith M.E."/>
            <person name="James T.Y."/>
            <person name="Grigoriev I.V."/>
        </authorList>
    </citation>
    <scope>NUCLEOTIDE SEQUENCE [LARGE SCALE GENOMIC DNA]</scope>
    <source>
        <strain evidence="4">ATCC 52028</strain>
    </source>
</reference>
<dbReference type="SUPFAM" id="SSF46934">
    <property type="entry name" value="UBA-like"/>
    <property type="match status" value="2"/>
</dbReference>
<dbReference type="OrthoDB" id="2137185at2759"/>
<evidence type="ECO:0000256" key="1">
    <source>
        <dbReference type="SAM" id="MobiDB-lite"/>
    </source>
</evidence>
<dbReference type="InterPro" id="IPR009060">
    <property type="entry name" value="UBA-like_sf"/>
</dbReference>
<name>A0A4P9X8Z4_9FUNG</name>
<evidence type="ECO:0000259" key="2">
    <source>
        <dbReference type="PROSITE" id="PS50030"/>
    </source>
</evidence>
<dbReference type="STRING" id="1555241.A0A4P9X8Z4"/>
<feature type="compositionally biased region" description="Low complexity" evidence="1">
    <location>
        <begin position="319"/>
        <end position="333"/>
    </location>
</feature>
<feature type="compositionally biased region" description="Gly residues" evidence="1">
    <location>
        <begin position="71"/>
        <end position="84"/>
    </location>
</feature>
<feature type="region of interest" description="Disordered" evidence="1">
    <location>
        <begin position="66"/>
        <end position="107"/>
    </location>
</feature>
<organism evidence="3 4">
    <name type="scientific">Caulochytrium protostelioides</name>
    <dbReference type="NCBI Taxonomy" id="1555241"/>
    <lineage>
        <taxon>Eukaryota</taxon>
        <taxon>Fungi</taxon>
        <taxon>Fungi incertae sedis</taxon>
        <taxon>Chytridiomycota</taxon>
        <taxon>Chytridiomycota incertae sedis</taxon>
        <taxon>Chytridiomycetes</taxon>
        <taxon>Caulochytriales</taxon>
        <taxon>Caulochytriaceae</taxon>
        <taxon>Caulochytrium</taxon>
    </lineage>
</organism>
<dbReference type="PROSITE" id="PS50030">
    <property type="entry name" value="UBA"/>
    <property type="match status" value="2"/>
</dbReference>
<feature type="domain" description="UBA" evidence="2">
    <location>
        <begin position="109"/>
        <end position="150"/>
    </location>
</feature>
<evidence type="ECO:0000313" key="3">
    <source>
        <dbReference type="EMBL" id="RKP01451.1"/>
    </source>
</evidence>
<dbReference type="SMART" id="SM00165">
    <property type="entry name" value="UBA"/>
    <property type="match status" value="2"/>
</dbReference>
<feature type="domain" description="UBA" evidence="2">
    <location>
        <begin position="5"/>
        <end position="51"/>
    </location>
</feature>
<dbReference type="Gene3D" id="1.10.8.10">
    <property type="entry name" value="DNA helicase RuvA subunit, C-terminal domain"/>
    <property type="match status" value="2"/>
</dbReference>
<evidence type="ECO:0000313" key="4">
    <source>
        <dbReference type="Proteomes" id="UP000274922"/>
    </source>
</evidence>
<keyword evidence="4" id="KW-1185">Reference proteome</keyword>
<feature type="compositionally biased region" description="Basic and acidic residues" evidence="1">
    <location>
        <begin position="391"/>
        <end position="402"/>
    </location>
</feature>
<gene>
    <name evidence="3" type="ORF">CXG81DRAFT_18769</name>
</gene>